<dbReference type="InterPro" id="IPR015867">
    <property type="entry name" value="N-reg_PII/ATP_PRibTrfase_C"/>
</dbReference>
<dbReference type="Pfam" id="PF10035">
    <property type="entry name" value="DUF2179"/>
    <property type="match status" value="1"/>
</dbReference>
<dbReference type="Proteomes" id="UP000032544">
    <property type="component" value="Unassembled WGS sequence"/>
</dbReference>
<dbReference type="Gene3D" id="3.30.70.120">
    <property type="match status" value="1"/>
</dbReference>
<comment type="caution">
    <text evidence="9">The sequence shown here is derived from an EMBL/GenBank/DDBJ whole genome shotgun (WGS) entry which is preliminary data.</text>
</comment>
<sequence>METSFYDSAFFTYGLLPALIFFSRVLDVTIGTIRIVMVSKGHKLWAPLLGFFEILIWLIAISKIFQNLDNWFCYIAYAAGFACGNYVGLLIEEKLAVGIVKLQIITRKEASKLIENLTAAGYGITHHHAQGANEKVSIIHSIIQRSEIKKVETIVKTTNPKAFYSVEDVKFVNEGVFPIHPARFRLRKGK</sequence>
<keyword evidence="3 6" id="KW-0812">Transmembrane</keyword>
<comment type="subcellular location">
    <subcellularLocation>
        <location evidence="1 6">Cell membrane</location>
        <topology evidence="1 6">Multi-pass membrane protein</topology>
    </subcellularLocation>
</comment>
<comment type="similarity">
    <text evidence="6">Belongs to the UPF0316 family.</text>
</comment>
<keyword evidence="4 6" id="KW-1133">Transmembrane helix</keyword>
<evidence type="ECO:0000259" key="8">
    <source>
        <dbReference type="Pfam" id="PF18955"/>
    </source>
</evidence>
<evidence type="ECO:0000313" key="9">
    <source>
        <dbReference type="EMBL" id="KJF41949.1"/>
    </source>
</evidence>
<accession>A0A0D8J5B7</accession>
<feature type="domain" description="DUF5698" evidence="8">
    <location>
        <begin position="32"/>
        <end position="88"/>
    </location>
</feature>
<dbReference type="OrthoDB" id="48231at2"/>
<dbReference type="STRING" id="1544798.LH29_21915"/>
<dbReference type="NCBIfam" id="NF003191">
    <property type="entry name" value="PRK04164.1-2"/>
    <property type="match status" value="1"/>
</dbReference>
<keyword evidence="5 6" id="KW-0472">Membrane</keyword>
<dbReference type="InterPro" id="IPR044035">
    <property type="entry name" value="DUF5698"/>
</dbReference>
<dbReference type="RefSeq" id="WP_045033280.1">
    <property type="nucleotide sequence ID" value="NZ_JRHC01000007.1"/>
</dbReference>
<dbReference type="PANTHER" id="PTHR40060:SF1">
    <property type="entry name" value="UPF0316 PROTEIN YEBE"/>
    <property type="match status" value="1"/>
</dbReference>
<evidence type="ECO:0000313" key="10">
    <source>
        <dbReference type="Proteomes" id="UP000032544"/>
    </source>
</evidence>
<evidence type="ECO:0000256" key="2">
    <source>
        <dbReference type="ARBA" id="ARBA00022475"/>
    </source>
</evidence>
<dbReference type="InterPro" id="IPR022930">
    <property type="entry name" value="UPF0316"/>
</dbReference>
<name>A0A0D8J5B7_9BACT</name>
<dbReference type="HAMAP" id="MF_01515">
    <property type="entry name" value="UPF0316"/>
    <property type="match status" value="1"/>
</dbReference>
<evidence type="ECO:0000256" key="1">
    <source>
        <dbReference type="ARBA" id="ARBA00004651"/>
    </source>
</evidence>
<feature type="transmembrane region" description="Helical" evidence="6">
    <location>
        <begin position="44"/>
        <end position="65"/>
    </location>
</feature>
<dbReference type="InterPro" id="IPR019264">
    <property type="entry name" value="DUF2179"/>
</dbReference>
<dbReference type="PANTHER" id="PTHR40060">
    <property type="entry name" value="UPF0316 PROTEIN YEBE"/>
    <property type="match status" value="1"/>
</dbReference>
<reference evidence="9 10" key="1">
    <citation type="submission" date="2014-09" db="EMBL/GenBank/DDBJ databases">
        <title>Draft Genome Sequence of Draconibacterium sp. JN14CK-3.</title>
        <authorList>
            <person name="Dong C."/>
            <person name="Lai Q."/>
            <person name="Shao Z."/>
        </authorList>
    </citation>
    <scope>NUCLEOTIDE SEQUENCE [LARGE SCALE GENOMIC DNA]</scope>
    <source>
        <strain evidence="9 10">JN14CK-3</strain>
    </source>
</reference>
<evidence type="ECO:0000256" key="4">
    <source>
        <dbReference type="ARBA" id="ARBA00022989"/>
    </source>
</evidence>
<evidence type="ECO:0000256" key="3">
    <source>
        <dbReference type="ARBA" id="ARBA00022692"/>
    </source>
</evidence>
<feature type="transmembrane region" description="Helical" evidence="6">
    <location>
        <begin position="15"/>
        <end position="37"/>
    </location>
</feature>
<dbReference type="AlphaFoldDB" id="A0A0D8J5B7"/>
<keyword evidence="2 6" id="KW-1003">Cell membrane</keyword>
<protein>
    <recommendedName>
        <fullName evidence="6">UPF0316 protein LH29_21915</fullName>
    </recommendedName>
</protein>
<dbReference type="EMBL" id="JRHC01000007">
    <property type="protein sequence ID" value="KJF41949.1"/>
    <property type="molecule type" value="Genomic_DNA"/>
</dbReference>
<evidence type="ECO:0000256" key="5">
    <source>
        <dbReference type="ARBA" id="ARBA00023136"/>
    </source>
</evidence>
<dbReference type="Pfam" id="PF18955">
    <property type="entry name" value="DUF5698"/>
    <property type="match status" value="1"/>
</dbReference>
<organism evidence="9 10">
    <name type="scientific">Draconibacterium sediminis</name>
    <dbReference type="NCBI Taxonomy" id="1544798"/>
    <lineage>
        <taxon>Bacteria</taxon>
        <taxon>Pseudomonadati</taxon>
        <taxon>Bacteroidota</taxon>
        <taxon>Bacteroidia</taxon>
        <taxon>Marinilabiliales</taxon>
        <taxon>Prolixibacteraceae</taxon>
        <taxon>Draconibacterium</taxon>
    </lineage>
</organism>
<evidence type="ECO:0000259" key="7">
    <source>
        <dbReference type="Pfam" id="PF10035"/>
    </source>
</evidence>
<keyword evidence="10" id="KW-1185">Reference proteome</keyword>
<feature type="domain" description="DUF2179" evidence="7">
    <location>
        <begin position="122"/>
        <end position="172"/>
    </location>
</feature>
<dbReference type="GO" id="GO:0005886">
    <property type="term" value="C:plasma membrane"/>
    <property type="evidence" value="ECO:0007669"/>
    <property type="project" value="UniProtKB-SubCell"/>
</dbReference>
<gene>
    <name evidence="9" type="ORF">LH29_21915</name>
</gene>
<evidence type="ECO:0000256" key="6">
    <source>
        <dbReference type="HAMAP-Rule" id="MF_01515"/>
    </source>
</evidence>
<proteinExistence type="inferred from homology"/>
<dbReference type="CDD" id="cd16381">
    <property type="entry name" value="YitT_C_like_1"/>
    <property type="match status" value="1"/>
</dbReference>
<feature type="transmembrane region" description="Helical" evidence="6">
    <location>
        <begin position="71"/>
        <end position="91"/>
    </location>
</feature>